<sequence>MELVSRIKLIEVLLEVNQPDEAEIFIMELETHSELTGKDTMTLCVHLAECRYQQRRYNESLELLQPLIDKLETDNYHDAELLAKIRNIIGKVYHQTQDYNNAYYNYRKAFDYTLRFTTQNMLTAHISFNVATTLLRRGNPEDARSYLQFAHDYYKDSNRLVDLAHTIYHQGISYKNSQEFHKAAECFEKAKNILEAQNELKQAIIVSQANASEVITYENPELAIKQLKNCLDAYRSLHDIPRLVHTHSKIAKIYLNQMQIEQAYHDLMEAEQIIQSHSLIESGEVAEYYKIRSSFEYRGKNHNEAIHFANMSYEFFGKIGALKDQIEVIEILVDVYEHQGDFQSALSWEKKRSELYSILFEGKGIL</sequence>
<dbReference type="PANTHER" id="PTHR46630:SF1">
    <property type="entry name" value="TETRATRICOPEPTIDE REPEAT PROTEIN 29"/>
    <property type="match status" value="1"/>
</dbReference>
<reference evidence="6 7" key="1">
    <citation type="submission" date="2018-05" db="EMBL/GenBank/DDBJ databases">
        <title>Genomic Encyclopedia of Type Strains, Phase IV (KMG-IV): sequencing the most valuable type-strain genomes for metagenomic binning, comparative biology and taxonomic classification.</title>
        <authorList>
            <person name="Goeker M."/>
        </authorList>
    </citation>
    <scope>NUCLEOTIDE SEQUENCE [LARGE SCALE GENOMIC DNA]</scope>
    <source>
        <strain evidence="6 7">DSM 18773</strain>
    </source>
</reference>
<dbReference type="AlphaFoldDB" id="A0A316DB65"/>
<organism evidence="6 7">
    <name type="scientific">Tumebacillus permanentifrigoris</name>
    <dbReference type="NCBI Taxonomy" id="378543"/>
    <lineage>
        <taxon>Bacteria</taxon>
        <taxon>Bacillati</taxon>
        <taxon>Bacillota</taxon>
        <taxon>Bacilli</taxon>
        <taxon>Bacillales</taxon>
        <taxon>Alicyclobacillaceae</taxon>
        <taxon>Tumebacillus</taxon>
    </lineage>
</organism>
<keyword evidence="2" id="KW-0963">Cytoplasm</keyword>
<comment type="caution">
    <text evidence="6">The sequence shown here is derived from an EMBL/GenBank/DDBJ whole genome shotgun (WGS) entry which is preliminary data.</text>
</comment>
<name>A0A316DB65_9BACL</name>
<dbReference type="Pfam" id="PF13424">
    <property type="entry name" value="TPR_12"/>
    <property type="match status" value="1"/>
</dbReference>
<dbReference type="OrthoDB" id="2379415at2"/>
<accession>A0A316DB65</accession>
<dbReference type="Pfam" id="PF14938">
    <property type="entry name" value="SNAP"/>
    <property type="match status" value="1"/>
</dbReference>
<dbReference type="SMART" id="SM00028">
    <property type="entry name" value="TPR"/>
    <property type="match status" value="5"/>
</dbReference>
<keyword evidence="4" id="KW-0802">TPR repeat</keyword>
<evidence type="ECO:0000256" key="4">
    <source>
        <dbReference type="ARBA" id="ARBA00022803"/>
    </source>
</evidence>
<dbReference type="Proteomes" id="UP000245634">
    <property type="component" value="Unassembled WGS sequence"/>
</dbReference>
<evidence type="ECO:0000256" key="3">
    <source>
        <dbReference type="ARBA" id="ARBA00022737"/>
    </source>
</evidence>
<evidence type="ECO:0000256" key="2">
    <source>
        <dbReference type="ARBA" id="ARBA00022490"/>
    </source>
</evidence>
<comment type="subcellular location">
    <subcellularLocation>
        <location evidence="1">Cytoplasm</location>
    </subcellularLocation>
</comment>
<dbReference type="SUPFAM" id="SSF48452">
    <property type="entry name" value="TPR-like"/>
    <property type="match status" value="2"/>
</dbReference>
<evidence type="ECO:0000313" key="6">
    <source>
        <dbReference type="EMBL" id="PWK11264.1"/>
    </source>
</evidence>
<proteinExistence type="inferred from homology"/>
<dbReference type="GO" id="GO:0005737">
    <property type="term" value="C:cytoplasm"/>
    <property type="evidence" value="ECO:0007669"/>
    <property type="project" value="UniProtKB-SubCell"/>
</dbReference>
<gene>
    <name evidence="6" type="ORF">C7459_11157</name>
</gene>
<dbReference type="RefSeq" id="WP_109689825.1">
    <property type="nucleotide sequence ID" value="NZ_QGGL01000011.1"/>
</dbReference>
<dbReference type="InterPro" id="IPR011990">
    <property type="entry name" value="TPR-like_helical_dom_sf"/>
</dbReference>
<dbReference type="InterPro" id="IPR019734">
    <property type="entry name" value="TPR_rpt"/>
</dbReference>
<evidence type="ECO:0000256" key="1">
    <source>
        <dbReference type="ARBA" id="ARBA00004496"/>
    </source>
</evidence>
<comment type="similarity">
    <text evidence="5">Belongs to the Rap family.</text>
</comment>
<dbReference type="PANTHER" id="PTHR46630">
    <property type="entry name" value="TETRATRICOPEPTIDE REPEAT PROTEIN 29"/>
    <property type="match status" value="1"/>
</dbReference>
<dbReference type="InterPro" id="IPR051476">
    <property type="entry name" value="Bac_ResReg_Asp_Phosphatase"/>
</dbReference>
<dbReference type="EMBL" id="QGGL01000011">
    <property type="protein sequence ID" value="PWK11264.1"/>
    <property type="molecule type" value="Genomic_DNA"/>
</dbReference>
<keyword evidence="3" id="KW-0677">Repeat</keyword>
<protein>
    <submittedName>
        <fullName evidence="6">Soluble NSF attachment protein (SNAP)-like</fullName>
    </submittedName>
</protein>
<evidence type="ECO:0000313" key="7">
    <source>
        <dbReference type="Proteomes" id="UP000245634"/>
    </source>
</evidence>
<dbReference type="Gene3D" id="1.25.40.10">
    <property type="entry name" value="Tetratricopeptide repeat domain"/>
    <property type="match status" value="3"/>
</dbReference>
<evidence type="ECO:0000256" key="5">
    <source>
        <dbReference type="ARBA" id="ARBA00038253"/>
    </source>
</evidence>
<keyword evidence="7" id="KW-1185">Reference proteome</keyword>